<dbReference type="Proteomes" id="UP001497516">
    <property type="component" value="Chromosome 1"/>
</dbReference>
<name>A0AAV2CJ31_9ROSI</name>
<reference evidence="1 2" key="1">
    <citation type="submission" date="2024-04" db="EMBL/GenBank/DDBJ databases">
        <authorList>
            <person name="Fracassetti M."/>
        </authorList>
    </citation>
    <scope>NUCLEOTIDE SEQUENCE [LARGE SCALE GENOMIC DNA]</scope>
</reference>
<protein>
    <submittedName>
        <fullName evidence="1">Uncharacterized protein</fullName>
    </submittedName>
</protein>
<gene>
    <name evidence="1" type="ORF">LTRI10_LOCUS3671</name>
</gene>
<evidence type="ECO:0000313" key="1">
    <source>
        <dbReference type="EMBL" id="CAL1355941.1"/>
    </source>
</evidence>
<keyword evidence="2" id="KW-1185">Reference proteome</keyword>
<organism evidence="1 2">
    <name type="scientific">Linum trigynum</name>
    <dbReference type="NCBI Taxonomy" id="586398"/>
    <lineage>
        <taxon>Eukaryota</taxon>
        <taxon>Viridiplantae</taxon>
        <taxon>Streptophyta</taxon>
        <taxon>Embryophyta</taxon>
        <taxon>Tracheophyta</taxon>
        <taxon>Spermatophyta</taxon>
        <taxon>Magnoliopsida</taxon>
        <taxon>eudicotyledons</taxon>
        <taxon>Gunneridae</taxon>
        <taxon>Pentapetalae</taxon>
        <taxon>rosids</taxon>
        <taxon>fabids</taxon>
        <taxon>Malpighiales</taxon>
        <taxon>Linaceae</taxon>
        <taxon>Linum</taxon>
    </lineage>
</organism>
<evidence type="ECO:0000313" key="2">
    <source>
        <dbReference type="Proteomes" id="UP001497516"/>
    </source>
</evidence>
<dbReference type="AlphaFoldDB" id="A0AAV2CJ31"/>
<sequence>MSEPLHRLLCRSTSLLPFAIWTGGFGFDGSSVGDLPSMLGCSHGSADIDLLSIVYQLCFYAVVDSREFELGGRRYELRSW</sequence>
<accession>A0AAV2CJ31</accession>
<proteinExistence type="predicted"/>
<dbReference type="EMBL" id="OZ034813">
    <property type="protein sequence ID" value="CAL1355941.1"/>
    <property type="molecule type" value="Genomic_DNA"/>
</dbReference>